<reference evidence="1" key="1">
    <citation type="submission" date="2020-11" db="EMBL/GenBank/DDBJ databases">
        <authorList>
            <person name="Koelle M."/>
            <person name="Horta M.A.C."/>
            <person name="Nowrousian M."/>
            <person name="Ohm R.A."/>
            <person name="Benz P."/>
            <person name="Pilgard A."/>
        </authorList>
    </citation>
    <scope>NUCLEOTIDE SEQUENCE</scope>
    <source>
        <strain evidence="1">FPRL280</strain>
    </source>
</reference>
<protein>
    <recommendedName>
        <fullName evidence="3">AB hydrolase-1 domain-containing protein</fullName>
    </recommendedName>
</protein>
<dbReference type="SUPFAM" id="SSF53474">
    <property type="entry name" value="alpha/beta-Hydrolases"/>
    <property type="match status" value="1"/>
</dbReference>
<comment type="caution">
    <text evidence="1">The sequence shown here is derived from an EMBL/GenBank/DDBJ whole genome shotgun (WGS) entry which is preliminary data.</text>
</comment>
<accession>A0A8H7P4F1</accession>
<name>A0A8H7P4F1_9APHY</name>
<evidence type="ECO:0000313" key="2">
    <source>
        <dbReference type="Proteomes" id="UP000639403"/>
    </source>
</evidence>
<dbReference type="EMBL" id="JADOXO010000060">
    <property type="protein sequence ID" value="KAF9816046.1"/>
    <property type="molecule type" value="Genomic_DNA"/>
</dbReference>
<evidence type="ECO:0000313" key="1">
    <source>
        <dbReference type="EMBL" id="KAF9816046.1"/>
    </source>
</evidence>
<evidence type="ECO:0008006" key="3">
    <source>
        <dbReference type="Google" id="ProtNLM"/>
    </source>
</evidence>
<dbReference type="Proteomes" id="UP000639403">
    <property type="component" value="Unassembled WGS sequence"/>
</dbReference>
<dbReference type="InterPro" id="IPR029058">
    <property type="entry name" value="AB_hydrolase_fold"/>
</dbReference>
<reference evidence="1" key="2">
    <citation type="journal article" name="Front. Microbiol.">
        <title>Degradative Capacity of Two Strains of Rhodonia placenta: From Phenotype to Genotype.</title>
        <authorList>
            <person name="Kolle M."/>
            <person name="Horta M.A.C."/>
            <person name="Nowrousian M."/>
            <person name="Ohm R.A."/>
            <person name="Benz J.P."/>
            <person name="Pilgard A."/>
        </authorList>
    </citation>
    <scope>NUCLEOTIDE SEQUENCE</scope>
    <source>
        <strain evidence="1">FPRL280</strain>
    </source>
</reference>
<sequence length="392" mass="44225">MPVGPVDDNDTVLYYEDGGPPEGSLDYVTLILVHGTQFHSAVFRKIFPFAHSRNLRLVLVNCRDYPGSTRYSSKELEGFSSSQKAVQAETLRARGIEFAAFIRWFIEIHHVPPISEQPGSNSPSGGISLLGWSSGNLQTIPLLAYATDLPEDTTNLLERYFRHFTIYDISDTAAGLEGLYYTPVRDHSLSAEQRAVIFPIWVSSYFKQTATTPDADVETPGFQETLLAREALHESDPNPRWVPTVVRMGPEGVSAVTDASVMQRSQVQIQQVDPSVYENNLRRALFECRANDGHKGKRVVWPKLRINIVWCDMSPSSCVYATHHIKRMAKVYKEQGMGRAVQFHRMQQANHFVSIFNKILVTISSSGNRYIGMSPRGSLISFPRFFEYIHMC</sequence>
<organism evidence="1 2">
    <name type="scientific">Rhodonia placenta</name>
    <dbReference type="NCBI Taxonomy" id="104341"/>
    <lineage>
        <taxon>Eukaryota</taxon>
        <taxon>Fungi</taxon>
        <taxon>Dikarya</taxon>
        <taxon>Basidiomycota</taxon>
        <taxon>Agaricomycotina</taxon>
        <taxon>Agaricomycetes</taxon>
        <taxon>Polyporales</taxon>
        <taxon>Adustoporiaceae</taxon>
        <taxon>Rhodonia</taxon>
    </lineage>
</organism>
<proteinExistence type="predicted"/>
<dbReference type="Gene3D" id="3.40.50.1820">
    <property type="entry name" value="alpha/beta hydrolase"/>
    <property type="match status" value="1"/>
</dbReference>
<dbReference type="AlphaFoldDB" id="A0A8H7P4F1"/>
<gene>
    <name evidence="1" type="ORF">IEO21_04221</name>
</gene>